<keyword evidence="2" id="KW-1185">Reference proteome</keyword>
<evidence type="ECO:0000313" key="1">
    <source>
        <dbReference type="EMBL" id="ROT84412.1"/>
    </source>
</evidence>
<name>A0A423U6U5_PENVA</name>
<reference evidence="1 2" key="2">
    <citation type="submission" date="2019-01" db="EMBL/GenBank/DDBJ databases">
        <title>The decoding of complex shrimp genome reveals the adaptation for benthos swimmer, frequently molting mechanism and breeding impact on genome.</title>
        <authorList>
            <person name="Sun Y."/>
            <person name="Gao Y."/>
            <person name="Yu Y."/>
        </authorList>
    </citation>
    <scope>NUCLEOTIDE SEQUENCE [LARGE SCALE GENOMIC DNA]</scope>
    <source>
        <tissue evidence="1">Muscle</tissue>
    </source>
</reference>
<gene>
    <name evidence="1" type="ORF">C7M84_022408</name>
</gene>
<evidence type="ECO:0000313" key="2">
    <source>
        <dbReference type="Proteomes" id="UP000283509"/>
    </source>
</evidence>
<dbReference type="EMBL" id="QCYY01000547">
    <property type="protein sequence ID" value="ROT84412.1"/>
    <property type="molecule type" value="Genomic_DNA"/>
</dbReference>
<accession>A0A423U6U5</accession>
<comment type="caution">
    <text evidence="1">The sequence shown here is derived from an EMBL/GenBank/DDBJ whole genome shotgun (WGS) entry which is preliminary data.</text>
</comment>
<reference evidence="1 2" key="1">
    <citation type="submission" date="2018-04" db="EMBL/GenBank/DDBJ databases">
        <authorList>
            <person name="Zhang X."/>
            <person name="Yuan J."/>
            <person name="Li F."/>
            <person name="Xiang J."/>
        </authorList>
    </citation>
    <scope>NUCLEOTIDE SEQUENCE [LARGE SCALE GENOMIC DNA]</scope>
    <source>
        <tissue evidence="1">Muscle</tissue>
    </source>
</reference>
<protein>
    <submittedName>
        <fullName evidence="1">Uncharacterized protein</fullName>
    </submittedName>
</protein>
<proteinExistence type="predicted"/>
<sequence>MSGWMHSSGIGPGGISSIGKGHGVPEPKPFYLAQDNSSIHTSSVVKACSLLKLNLSDKLGYMDQVFPICDRNLLISDMFLQSISPTPNLASMSSKSRDMAWFLTAMLLLVAGGCVLTQAHEIEREDVNNGDGFEDAANLRQLHECVKTPPKCSNEGGFCLNLQLSCAGKMNASLCNNDNCGCCLKHECINTPKICSSQNGVCINLMDDCAGQTDESLCRNKNCKCCMKHECSNTPKMCSNEGGTCINLMDDCAGKADECL</sequence>
<dbReference type="AlphaFoldDB" id="A0A423U6U5"/>
<dbReference type="OrthoDB" id="10056806at2759"/>
<organism evidence="1 2">
    <name type="scientific">Penaeus vannamei</name>
    <name type="common">Whiteleg shrimp</name>
    <name type="synonym">Litopenaeus vannamei</name>
    <dbReference type="NCBI Taxonomy" id="6689"/>
    <lineage>
        <taxon>Eukaryota</taxon>
        <taxon>Metazoa</taxon>
        <taxon>Ecdysozoa</taxon>
        <taxon>Arthropoda</taxon>
        <taxon>Crustacea</taxon>
        <taxon>Multicrustacea</taxon>
        <taxon>Malacostraca</taxon>
        <taxon>Eumalacostraca</taxon>
        <taxon>Eucarida</taxon>
        <taxon>Decapoda</taxon>
        <taxon>Dendrobranchiata</taxon>
        <taxon>Penaeoidea</taxon>
        <taxon>Penaeidae</taxon>
        <taxon>Penaeus</taxon>
    </lineage>
</organism>
<dbReference type="Proteomes" id="UP000283509">
    <property type="component" value="Unassembled WGS sequence"/>
</dbReference>